<dbReference type="AlphaFoldDB" id="A0AAV0Y9E5"/>
<sequence length="930" mass="106572">MADDDVSDMLKAWGLESYTDVFKEHGIDISCLALLTGDMLREIMPMIGDRAKFNANLEEWRKVIALANNQAPFTELSNDSHFTIEIPSPVSLTSLTATDSEVSSYFDTQQSYSSDDIQNSQGSYTTEGKALLATYDADGLLDNSGRRKICNLIVRREFQEDPEISVKTQRLHFLAQEITKVFPKEHLSTYFIPYMNYENVDEQIQWLNSSCDPWNLVQKYWEITRTKRLKDILSLNSKGAIQPSDYMKSFPALKNLSGYILLIEDFNSIYPEKKENLFENFPVYKDKILQLGQKISNTLKDPSLKCIIKDYLDLAALERGETSSLAAFIILPFLFFPVTTKRKKGIPAWRPSKIESRDGFITHIKSNSEFIETITRRKQKYSQLDKLDTILCIPESSPNNNNCSTKNSIRKVISSLYANPQIPRNVVQTVVEDMTDIFNSLHQTIKEKTNQLLLNDTISNESFDHFNNILNEFEHPFSDHNTEYKRIKYFTELGTYIPPREYVVGERLTETRKKNSFSLVSVHCTAQFIPIRDVLKNFFQIKNLLSNTLDYMNECKLNEKILLNFLQGSVWKDKDKYHEYQTVVPIFLFFDDYEIGNPLGSHSGIHKLGAVYLSIPCLPPHQKSSLNTIFLALLFHSSDRQKFGNNVIFKPLIDELNYLRNTGIEIETDDLKVNLKFELGIIIGDNLGIHSITGFVESFSSNHPCRVCNIRKEELRKQCYADDNLLRTVEQYNIDVNEGDVSNSGVKEKCVWHDVIGFNVLDQVGVDIMHDILEGVGKQQLLLNNLFIKGNLGNTIEPGSSNNLISDTDIQNIKKFMVIDSLDSLISCSWISIKGTKYQTTMVLTLDVNQNSLPEFGIIHDLYFYNNTVVVFKCLKLNTIGFDEHFCSYEVIKLRINEVLIYHHMLYTHIPNNISVLSNGSTYVTLRSAI</sequence>
<gene>
    <name evidence="2" type="ORF">MEUPH1_LOCUS30697</name>
</gene>
<comment type="caution">
    <text evidence="2">The sequence shown here is derived from an EMBL/GenBank/DDBJ whole genome shotgun (WGS) entry which is preliminary data.</text>
</comment>
<dbReference type="CDD" id="cd09487">
    <property type="entry name" value="SAM_superfamily"/>
    <property type="match status" value="1"/>
</dbReference>
<reference evidence="2 3" key="1">
    <citation type="submission" date="2023-01" db="EMBL/GenBank/DDBJ databases">
        <authorList>
            <person name="Whitehead M."/>
        </authorList>
    </citation>
    <scope>NUCLEOTIDE SEQUENCE [LARGE SCALE GENOMIC DNA]</scope>
</reference>
<evidence type="ECO:0000259" key="1">
    <source>
        <dbReference type="Pfam" id="PF00536"/>
    </source>
</evidence>
<evidence type="ECO:0000313" key="2">
    <source>
        <dbReference type="EMBL" id="CAI6377438.1"/>
    </source>
</evidence>
<protein>
    <recommendedName>
        <fullName evidence="1">SAM domain-containing protein</fullName>
    </recommendedName>
</protein>
<dbReference type="Pfam" id="PF00536">
    <property type="entry name" value="SAM_1"/>
    <property type="match status" value="1"/>
</dbReference>
<keyword evidence="3" id="KW-1185">Reference proteome</keyword>
<organism evidence="2 3">
    <name type="scientific">Macrosiphum euphorbiae</name>
    <name type="common">potato aphid</name>
    <dbReference type="NCBI Taxonomy" id="13131"/>
    <lineage>
        <taxon>Eukaryota</taxon>
        <taxon>Metazoa</taxon>
        <taxon>Ecdysozoa</taxon>
        <taxon>Arthropoda</taxon>
        <taxon>Hexapoda</taxon>
        <taxon>Insecta</taxon>
        <taxon>Pterygota</taxon>
        <taxon>Neoptera</taxon>
        <taxon>Paraneoptera</taxon>
        <taxon>Hemiptera</taxon>
        <taxon>Sternorrhyncha</taxon>
        <taxon>Aphidomorpha</taxon>
        <taxon>Aphidoidea</taxon>
        <taxon>Aphididae</taxon>
        <taxon>Macrosiphini</taxon>
        <taxon>Macrosiphum</taxon>
    </lineage>
</organism>
<evidence type="ECO:0000313" key="3">
    <source>
        <dbReference type="Proteomes" id="UP001160148"/>
    </source>
</evidence>
<feature type="domain" description="SAM" evidence="1">
    <location>
        <begin position="4"/>
        <end position="53"/>
    </location>
</feature>
<dbReference type="EMBL" id="CARXXK010001749">
    <property type="protein sequence ID" value="CAI6377438.1"/>
    <property type="molecule type" value="Genomic_DNA"/>
</dbReference>
<dbReference type="InterPro" id="IPR001660">
    <property type="entry name" value="SAM"/>
</dbReference>
<dbReference type="Gene3D" id="1.10.150.50">
    <property type="entry name" value="Transcription Factor, Ets-1"/>
    <property type="match status" value="1"/>
</dbReference>
<dbReference type="SUPFAM" id="SSF47769">
    <property type="entry name" value="SAM/Pointed domain"/>
    <property type="match status" value="1"/>
</dbReference>
<dbReference type="Proteomes" id="UP001160148">
    <property type="component" value="Unassembled WGS sequence"/>
</dbReference>
<dbReference type="InterPro" id="IPR013761">
    <property type="entry name" value="SAM/pointed_sf"/>
</dbReference>
<accession>A0AAV0Y9E5</accession>
<proteinExistence type="predicted"/>
<name>A0AAV0Y9E5_9HEMI</name>